<evidence type="ECO:0000313" key="1">
    <source>
        <dbReference type="EMBL" id="MBO0932091.1"/>
    </source>
</evidence>
<reference evidence="1 2" key="1">
    <citation type="submission" date="2021-03" db="EMBL/GenBank/DDBJ databases">
        <title>Fibrella sp. HMF5036 genome sequencing and assembly.</title>
        <authorList>
            <person name="Kang H."/>
            <person name="Kim H."/>
            <person name="Bae S."/>
            <person name="Joh K."/>
        </authorList>
    </citation>
    <scope>NUCLEOTIDE SEQUENCE [LARGE SCALE GENOMIC DNA]</scope>
    <source>
        <strain evidence="1 2">HMF5036</strain>
    </source>
</reference>
<evidence type="ECO:0000313" key="2">
    <source>
        <dbReference type="Proteomes" id="UP000664795"/>
    </source>
</evidence>
<protein>
    <submittedName>
        <fullName evidence="1">Uncharacterized protein</fullName>
    </submittedName>
</protein>
<accession>A0A939G8M5</accession>
<dbReference type="AlphaFoldDB" id="A0A939G8M5"/>
<gene>
    <name evidence="1" type="ORF">J2I48_13855</name>
</gene>
<name>A0A939G8M5_9BACT</name>
<dbReference type="RefSeq" id="WP_207336061.1">
    <property type="nucleotide sequence ID" value="NZ_JAFMYU010000010.1"/>
</dbReference>
<dbReference type="EMBL" id="JAFMYU010000010">
    <property type="protein sequence ID" value="MBO0932091.1"/>
    <property type="molecule type" value="Genomic_DNA"/>
</dbReference>
<organism evidence="1 2">
    <name type="scientific">Fibrella aquatilis</name>
    <dbReference type="NCBI Taxonomy" id="2817059"/>
    <lineage>
        <taxon>Bacteria</taxon>
        <taxon>Pseudomonadati</taxon>
        <taxon>Bacteroidota</taxon>
        <taxon>Cytophagia</taxon>
        <taxon>Cytophagales</taxon>
        <taxon>Spirosomataceae</taxon>
        <taxon>Fibrella</taxon>
    </lineage>
</organism>
<comment type="caution">
    <text evidence="1">The sequence shown here is derived from an EMBL/GenBank/DDBJ whole genome shotgun (WGS) entry which is preliminary data.</text>
</comment>
<dbReference type="Proteomes" id="UP000664795">
    <property type="component" value="Unassembled WGS sequence"/>
</dbReference>
<proteinExistence type="predicted"/>
<sequence>MLNTLFISILATTLAAGSATPKPKPDFVNKPALLVVEVCGRGCYQYVLKLPKPAKNDLLYPTNLSDEMQKQALDFGMNNPAGLPVVFSGKLMKQKTQIKKPGATDIPEAHYQAQNVQLTAIKEK</sequence>
<keyword evidence="2" id="KW-1185">Reference proteome</keyword>